<dbReference type="CDD" id="cd13585">
    <property type="entry name" value="PBP2_TMBP_like"/>
    <property type="match status" value="1"/>
</dbReference>
<dbReference type="Pfam" id="PF13416">
    <property type="entry name" value="SBP_bac_8"/>
    <property type="match status" value="1"/>
</dbReference>
<dbReference type="InterPro" id="IPR050490">
    <property type="entry name" value="Bact_solute-bd_prot1"/>
</dbReference>
<name>A0ABT6CUJ4_9MICC</name>
<dbReference type="RefSeq" id="WP_277358253.1">
    <property type="nucleotide sequence ID" value="NZ_JAROKN010000015.1"/>
</dbReference>
<dbReference type="PROSITE" id="PS51257">
    <property type="entry name" value="PROKAR_LIPOPROTEIN"/>
    <property type="match status" value="1"/>
</dbReference>
<keyword evidence="3" id="KW-1185">Reference proteome</keyword>
<reference evidence="2 3" key="1">
    <citation type="journal article" date="2023" name="Int. J. Syst. Evol. Microbiol.">
        <title>Arthrobacter vasquezii sp. nov., isolated from a soil sample from Union Glacier, Antarctica.</title>
        <authorList>
            <person name="Valenzuela-Ibaceta F."/>
            <person name="Carrasco V."/>
            <person name="Lagos-Moraga S."/>
            <person name="Dietz-Vargas C."/>
            <person name="Navarro C.A."/>
            <person name="Perez-Donoso J.M."/>
        </authorList>
    </citation>
    <scope>NUCLEOTIDE SEQUENCE [LARGE SCALE GENOMIC DNA]</scope>
    <source>
        <strain evidence="2 3">EH-1B-1</strain>
    </source>
</reference>
<evidence type="ECO:0000313" key="3">
    <source>
        <dbReference type="Proteomes" id="UP001220456"/>
    </source>
</evidence>
<comment type="caution">
    <text evidence="2">The sequence shown here is derived from an EMBL/GenBank/DDBJ whole genome shotgun (WGS) entry which is preliminary data.</text>
</comment>
<feature type="region of interest" description="Disordered" evidence="1">
    <location>
        <begin position="416"/>
        <end position="436"/>
    </location>
</feature>
<accession>A0ABT6CUJ4</accession>
<sequence>MSPITSRLSLSLAAVLSLSLLTGCGGSNDQEVPAAEGPYEAPASEVTAEITISNWGDPGDEAIYDDVSERFNEKYPNVTVNNDFTPITTWTEYVNKLVSSVAAGNAPDVINIATEGVDLGLHNELFAPLDGYIQNDPEGEKLIASFDPALVDGFTEDGSTYLMPNTWNSMLIYYNTKMFEEAGIERPSEDWTWDEFLEISKKLTTGEGKDKVYGFGLPYFNFGLTPWLYSNSASQMSEDGETPTLDDPATVESATWIRDLVTEEGVAPQPKGADPYQLFPAGKVAMTGAGHWVVGPFEDAGFSDYDILPWPQNTEKSTVFGGGGFAVSEQSDNKDLAWEYIKMLTDTKTQQEWAAAGAAIPANKEAAQSESFLAYPEHAELYYDSINYAEPVAAPRVYNTLEPAFMRAMDEILAGGDPQKELSEANDEVQEALDRE</sequence>
<gene>
    <name evidence="2" type="ORF">P4U43_08010</name>
</gene>
<dbReference type="Proteomes" id="UP001220456">
    <property type="component" value="Unassembled WGS sequence"/>
</dbReference>
<dbReference type="PANTHER" id="PTHR43649:SF30">
    <property type="entry name" value="ABC TRANSPORTER SUBSTRATE-BINDING PROTEIN"/>
    <property type="match status" value="1"/>
</dbReference>
<feature type="compositionally biased region" description="Acidic residues" evidence="1">
    <location>
        <begin position="424"/>
        <end position="436"/>
    </location>
</feature>
<protein>
    <submittedName>
        <fullName evidence="2">Sugar ABC transporter substrate-binding protein</fullName>
    </submittedName>
</protein>
<dbReference type="PANTHER" id="PTHR43649">
    <property type="entry name" value="ARABINOSE-BINDING PROTEIN-RELATED"/>
    <property type="match status" value="1"/>
</dbReference>
<evidence type="ECO:0000313" key="2">
    <source>
        <dbReference type="EMBL" id="MDF9277731.1"/>
    </source>
</evidence>
<evidence type="ECO:0000256" key="1">
    <source>
        <dbReference type="SAM" id="MobiDB-lite"/>
    </source>
</evidence>
<dbReference type="InterPro" id="IPR006059">
    <property type="entry name" value="SBP"/>
</dbReference>
<dbReference type="SUPFAM" id="SSF53850">
    <property type="entry name" value="Periplasmic binding protein-like II"/>
    <property type="match status" value="1"/>
</dbReference>
<dbReference type="EMBL" id="JAROKN010000015">
    <property type="protein sequence ID" value="MDF9277731.1"/>
    <property type="molecule type" value="Genomic_DNA"/>
</dbReference>
<dbReference type="Gene3D" id="3.40.190.10">
    <property type="entry name" value="Periplasmic binding protein-like II"/>
    <property type="match status" value="1"/>
</dbReference>
<organism evidence="2 3">
    <name type="scientific">Arthrobacter vasquezii</name>
    <dbReference type="NCBI Taxonomy" id="2977629"/>
    <lineage>
        <taxon>Bacteria</taxon>
        <taxon>Bacillati</taxon>
        <taxon>Actinomycetota</taxon>
        <taxon>Actinomycetes</taxon>
        <taxon>Micrococcales</taxon>
        <taxon>Micrococcaceae</taxon>
        <taxon>Arthrobacter</taxon>
    </lineage>
</organism>
<proteinExistence type="predicted"/>